<feature type="signal peptide" evidence="1">
    <location>
        <begin position="1"/>
        <end position="26"/>
    </location>
</feature>
<dbReference type="AlphaFoldDB" id="A0A5N6PHK5"/>
<evidence type="ECO:0000313" key="2">
    <source>
        <dbReference type="EMBL" id="KAD6453473.1"/>
    </source>
</evidence>
<protein>
    <recommendedName>
        <fullName evidence="4">Reverse transcriptase domain-containing protein</fullName>
    </recommendedName>
</protein>
<keyword evidence="3" id="KW-1185">Reference proteome</keyword>
<sequence length="318" mass="35365">MKVFPTSQFCGLLPLTRFLFVQCLMAVNFTMNRRKSDIPVAGKPDKLRNINPLIAENLYFSRRRDFPVDTRGFKRSNNDGGEMMEQADEERNNLYLTGMVLAVDLMRCLTRPRDPQCELLLLRSCMGVAKLLFGLRTCQPTFVKDVVSVFDKWLRAAIEDIVVCGGPFFGDFQWRLASLPICFGGLGLYSAEDVSTYAFVASRAQSWKLQDHILRNCSVDGLDPDFGCALDCLHNSITDLDLGGFTNKDTAPPKAQNVLASALYSKTVQSLGQKIRSVNSPKSGVRMSSDSACSRLSVCHPNRRIRPTHVSSGVPGYS</sequence>
<reference evidence="2 3" key="1">
    <citation type="submission" date="2019-05" db="EMBL/GenBank/DDBJ databases">
        <title>Mikania micrantha, genome provides insights into the molecular mechanism of rapid growth.</title>
        <authorList>
            <person name="Liu B."/>
        </authorList>
    </citation>
    <scope>NUCLEOTIDE SEQUENCE [LARGE SCALE GENOMIC DNA]</scope>
    <source>
        <strain evidence="2">NLD-2019</strain>
        <tissue evidence="2">Leaf</tissue>
    </source>
</reference>
<proteinExistence type="predicted"/>
<evidence type="ECO:0000256" key="1">
    <source>
        <dbReference type="SAM" id="SignalP"/>
    </source>
</evidence>
<gene>
    <name evidence="2" type="ORF">E3N88_08178</name>
</gene>
<evidence type="ECO:0008006" key="4">
    <source>
        <dbReference type="Google" id="ProtNLM"/>
    </source>
</evidence>
<organism evidence="2 3">
    <name type="scientific">Mikania micrantha</name>
    <name type="common">bitter vine</name>
    <dbReference type="NCBI Taxonomy" id="192012"/>
    <lineage>
        <taxon>Eukaryota</taxon>
        <taxon>Viridiplantae</taxon>
        <taxon>Streptophyta</taxon>
        <taxon>Embryophyta</taxon>
        <taxon>Tracheophyta</taxon>
        <taxon>Spermatophyta</taxon>
        <taxon>Magnoliopsida</taxon>
        <taxon>eudicotyledons</taxon>
        <taxon>Gunneridae</taxon>
        <taxon>Pentapetalae</taxon>
        <taxon>asterids</taxon>
        <taxon>campanulids</taxon>
        <taxon>Asterales</taxon>
        <taxon>Asteraceae</taxon>
        <taxon>Asteroideae</taxon>
        <taxon>Heliantheae alliance</taxon>
        <taxon>Eupatorieae</taxon>
        <taxon>Mikania</taxon>
    </lineage>
</organism>
<evidence type="ECO:0000313" key="3">
    <source>
        <dbReference type="Proteomes" id="UP000326396"/>
    </source>
</evidence>
<dbReference type="EMBL" id="SZYD01000004">
    <property type="protein sequence ID" value="KAD6453473.1"/>
    <property type="molecule type" value="Genomic_DNA"/>
</dbReference>
<dbReference type="OrthoDB" id="1720535at2759"/>
<dbReference type="PANTHER" id="PTHR48462">
    <property type="entry name" value="PROTEIN, PUTATIVE-RELATED"/>
    <property type="match status" value="1"/>
</dbReference>
<accession>A0A5N6PHK5</accession>
<name>A0A5N6PHK5_9ASTR</name>
<dbReference type="Proteomes" id="UP000326396">
    <property type="component" value="Linkage Group LG12"/>
</dbReference>
<feature type="chain" id="PRO_5024453390" description="Reverse transcriptase domain-containing protein" evidence="1">
    <location>
        <begin position="27"/>
        <end position="318"/>
    </location>
</feature>
<dbReference type="PANTHER" id="PTHR48462:SF1">
    <property type="entry name" value="PROTEIN, PUTATIVE-RELATED"/>
    <property type="match status" value="1"/>
</dbReference>
<comment type="caution">
    <text evidence="2">The sequence shown here is derived from an EMBL/GenBank/DDBJ whole genome shotgun (WGS) entry which is preliminary data.</text>
</comment>
<keyword evidence="1" id="KW-0732">Signal</keyword>